<dbReference type="Pfam" id="PF03109">
    <property type="entry name" value="ABC1"/>
    <property type="match status" value="2"/>
</dbReference>
<dbReference type="OrthoDB" id="427480at2759"/>
<dbReference type="GO" id="GO:0005524">
    <property type="term" value="F:ATP binding"/>
    <property type="evidence" value="ECO:0007669"/>
    <property type="project" value="InterPro"/>
</dbReference>
<feature type="chain" id="PRO_5032551597" description="Protein kinase domain-containing protein" evidence="1">
    <location>
        <begin position="33"/>
        <end position="513"/>
    </location>
</feature>
<dbReference type="InterPro" id="IPR004147">
    <property type="entry name" value="ABC1_dom"/>
</dbReference>
<dbReference type="SUPFAM" id="SSF56112">
    <property type="entry name" value="Protein kinase-like (PK-like)"/>
    <property type="match status" value="1"/>
</dbReference>
<accession>A0A812RUV3</accession>
<feature type="signal peptide" evidence="1">
    <location>
        <begin position="1"/>
        <end position="32"/>
    </location>
</feature>
<feature type="domain" description="Protein kinase" evidence="2">
    <location>
        <begin position="152"/>
        <end position="512"/>
    </location>
</feature>
<dbReference type="PANTHER" id="PTHR43173:SF34">
    <property type="entry name" value="ABC1 ATYPICAL KINASE-LIKE DOMAIN-CONTAINING PROTEIN"/>
    <property type="match status" value="1"/>
</dbReference>
<keyword evidence="4" id="KW-1185">Reference proteome</keyword>
<dbReference type="AlphaFoldDB" id="A0A812RUV3"/>
<protein>
    <recommendedName>
        <fullName evidence="2">Protein kinase domain-containing protein</fullName>
    </recommendedName>
</protein>
<dbReference type="GO" id="GO:0004672">
    <property type="term" value="F:protein kinase activity"/>
    <property type="evidence" value="ECO:0007669"/>
    <property type="project" value="InterPro"/>
</dbReference>
<dbReference type="InterPro" id="IPR000719">
    <property type="entry name" value="Prot_kinase_dom"/>
</dbReference>
<dbReference type="EMBL" id="CAJNDS010002383">
    <property type="protein sequence ID" value="CAE7456741.1"/>
    <property type="molecule type" value="Genomic_DNA"/>
</dbReference>
<dbReference type="PROSITE" id="PS50011">
    <property type="entry name" value="PROTEIN_KINASE_DOM"/>
    <property type="match status" value="1"/>
</dbReference>
<dbReference type="InterPro" id="IPR051130">
    <property type="entry name" value="Mito_struct-func_regulator"/>
</dbReference>
<evidence type="ECO:0000313" key="3">
    <source>
        <dbReference type="EMBL" id="CAE7456741.1"/>
    </source>
</evidence>
<evidence type="ECO:0000259" key="2">
    <source>
        <dbReference type="PROSITE" id="PS50011"/>
    </source>
</evidence>
<evidence type="ECO:0000256" key="1">
    <source>
        <dbReference type="SAM" id="SignalP"/>
    </source>
</evidence>
<comment type="caution">
    <text evidence="3">The sequence shown here is derived from an EMBL/GenBank/DDBJ whole genome shotgun (WGS) entry which is preliminary data.</text>
</comment>
<dbReference type="PANTHER" id="PTHR43173">
    <property type="entry name" value="ABC1 FAMILY PROTEIN"/>
    <property type="match status" value="1"/>
</dbReference>
<reference evidence="3" key="1">
    <citation type="submission" date="2021-02" db="EMBL/GenBank/DDBJ databases">
        <authorList>
            <person name="Dougan E. K."/>
            <person name="Rhodes N."/>
            <person name="Thang M."/>
            <person name="Chan C."/>
        </authorList>
    </citation>
    <scope>NUCLEOTIDE SEQUENCE</scope>
</reference>
<dbReference type="CDD" id="cd05121">
    <property type="entry name" value="ABC1_ADCK3-like"/>
    <property type="match status" value="1"/>
</dbReference>
<gene>
    <name evidence="3" type="ORF">SNAT2548_LOCUS25211</name>
</gene>
<dbReference type="InterPro" id="IPR011009">
    <property type="entry name" value="Kinase-like_dom_sf"/>
</dbReference>
<evidence type="ECO:0000313" key="4">
    <source>
        <dbReference type="Proteomes" id="UP000604046"/>
    </source>
</evidence>
<organism evidence="3 4">
    <name type="scientific">Symbiodinium natans</name>
    <dbReference type="NCBI Taxonomy" id="878477"/>
    <lineage>
        <taxon>Eukaryota</taxon>
        <taxon>Sar</taxon>
        <taxon>Alveolata</taxon>
        <taxon>Dinophyceae</taxon>
        <taxon>Suessiales</taxon>
        <taxon>Symbiodiniaceae</taxon>
        <taxon>Symbiodinium</taxon>
    </lineage>
</organism>
<sequence length="513" mass="58437">MWSRFGRGAAPRWRVGLAGASLAASAVGAAAAADEGFRRCLQFWAVVLPIFAHYKFVDRILHPSPSAERTEAFERLHDFYSPIVRSATLRLRGYYLKVAQFLSMRDDYVPPQYLSWAKKLQDEAPVALSAPEAQRCVAAELGLHGLDAAFEDWSTVPIGSASIGQVYLARLRSSGERVAVKVQMPGAEHLFRVDIKTLKLFTSFAFPWAVDHMSELEAMFESEFDYALERENMERVRANVEQRWGKRVAIPKTYPELCSRRVLCMEYLEGEKLVDGILRRVRALASKAGRDPDEVVADHLEKLRTGKLMARSAYAAKWRARAWQVWQRLQGIEDINIPQLMETLMTIHGEQVFTDGLFNADPHPGNVLMLKDAARAVGLIDFGQVKELSIDFRIQLAKLMIALARRDQAEVVRLDKEMGNRTRNSKSDVRYRVLSFWLDRDTDDVTQGQSFHDFLAWAEAEDPLVDMRQELHLVMRCSCMIRNLALTFGIRLSTAEYWRPLAQALLQKHSITY</sequence>
<dbReference type="Proteomes" id="UP000604046">
    <property type="component" value="Unassembled WGS sequence"/>
</dbReference>
<keyword evidence="1" id="KW-0732">Signal</keyword>
<proteinExistence type="predicted"/>
<name>A0A812RUV3_9DINO</name>